<protein>
    <submittedName>
        <fullName evidence="2">Uncharacterized protein</fullName>
    </submittedName>
</protein>
<reference evidence="2 3" key="1">
    <citation type="submission" date="2017-12" db="EMBL/GenBank/DDBJ databases">
        <title>Comparative genomics of Botrytis spp.</title>
        <authorList>
            <person name="Valero-Jimenez C.A."/>
            <person name="Tapia P."/>
            <person name="Veloso J."/>
            <person name="Silva-Moreno E."/>
            <person name="Staats M."/>
            <person name="Valdes J.H."/>
            <person name="Van Kan J.A.L."/>
        </authorList>
    </citation>
    <scope>NUCLEOTIDE SEQUENCE [LARGE SCALE GENOMIC DNA]</scope>
    <source>
        <strain evidence="2 3">MUCL2120</strain>
    </source>
</reference>
<gene>
    <name evidence="2" type="ORF">BOTNAR_0016g00240</name>
</gene>
<feature type="compositionally biased region" description="Basic and acidic residues" evidence="1">
    <location>
        <begin position="50"/>
        <end position="60"/>
    </location>
</feature>
<comment type="caution">
    <text evidence="2">The sequence shown here is derived from an EMBL/GenBank/DDBJ whole genome shotgun (WGS) entry which is preliminary data.</text>
</comment>
<dbReference type="AlphaFoldDB" id="A0A4Z1J5L1"/>
<feature type="region of interest" description="Disordered" evidence="1">
    <location>
        <begin position="205"/>
        <end position="227"/>
    </location>
</feature>
<feature type="compositionally biased region" description="Polar residues" evidence="1">
    <location>
        <begin position="61"/>
        <end position="75"/>
    </location>
</feature>
<accession>A0A4Z1J5L1</accession>
<dbReference type="Proteomes" id="UP000297452">
    <property type="component" value="Unassembled WGS sequence"/>
</dbReference>
<dbReference type="EMBL" id="PQXJ01000016">
    <property type="protein sequence ID" value="TGO69029.1"/>
    <property type="molecule type" value="Genomic_DNA"/>
</dbReference>
<keyword evidence="3" id="KW-1185">Reference proteome</keyword>
<proteinExistence type="predicted"/>
<evidence type="ECO:0000256" key="1">
    <source>
        <dbReference type="SAM" id="MobiDB-lite"/>
    </source>
</evidence>
<dbReference type="OrthoDB" id="10583990at2759"/>
<name>A0A4Z1J5L1_9HELO</name>
<organism evidence="2 3">
    <name type="scientific">Botryotinia narcissicola</name>
    <dbReference type="NCBI Taxonomy" id="278944"/>
    <lineage>
        <taxon>Eukaryota</taxon>
        <taxon>Fungi</taxon>
        <taxon>Dikarya</taxon>
        <taxon>Ascomycota</taxon>
        <taxon>Pezizomycotina</taxon>
        <taxon>Leotiomycetes</taxon>
        <taxon>Helotiales</taxon>
        <taxon>Sclerotiniaceae</taxon>
        <taxon>Botryotinia</taxon>
    </lineage>
</organism>
<evidence type="ECO:0000313" key="3">
    <source>
        <dbReference type="Proteomes" id="UP000297452"/>
    </source>
</evidence>
<evidence type="ECO:0000313" key="2">
    <source>
        <dbReference type="EMBL" id="TGO69029.1"/>
    </source>
</evidence>
<sequence length="227" mass="26029">MTDVTTSPLSIVLIHTAADEPPENGRIEFTNFEIIVSPRIFYAKYRSRNSKADKTKRETTSGELSTASATSELPSCHKTTTTSLTFIEPSRSRHRSHSLSGLERCLRQLPKRMEKIRKKQTKSPQAHTENSKISMPIQANLDIIIHELITNLRVKNFEPLEQKVCLSKKETSRKQRSLGENNHAEVLDTCRRHLIYLCWHTNQHHSRKSNTNDTKSMAHQAPTVKFE</sequence>
<feature type="region of interest" description="Disordered" evidence="1">
    <location>
        <begin position="48"/>
        <end position="75"/>
    </location>
</feature>